<dbReference type="Gene3D" id="1.20.140.150">
    <property type="match status" value="1"/>
</dbReference>
<accession>A0A8J2PPY4</accession>
<reference evidence="2" key="1">
    <citation type="submission" date="2021-09" db="EMBL/GenBank/DDBJ databases">
        <authorList>
            <consortium name="Pathogen Informatics"/>
        </authorList>
    </citation>
    <scope>NUCLEOTIDE SEQUENCE</scope>
</reference>
<dbReference type="OrthoDB" id="5823731at2759"/>
<dbReference type="PANTHER" id="PTHR37446:SF1">
    <property type="entry name" value="CLAUDIN"/>
    <property type="match status" value="1"/>
</dbReference>
<gene>
    <name evidence="2" type="ORF">CJOHNSTONI_LOCUS922</name>
</gene>
<evidence type="ECO:0000256" key="1">
    <source>
        <dbReference type="SAM" id="Phobius"/>
    </source>
</evidence>
<evidence type="ECO:0000313" key="3">
    <source>
        <dbReference type="Proteomes" id="UP000746747"/>
    </source>
</evidence>
<feature type="transmembrane region" description="Helical" evidence="1">
    <location>
        <begin position="126"/>
        <end position="149"/>
    </location>
</feature>
<proteinExistence type="predicted"/>
<protein>
    <submittedName>
        <fullName evidence="2">Uncharacterized protein</fullName>
    </submittedName>
</protein>
<keyword evidence="1" id="KW-1133">Transmembrane helix</keyword>
<keyword evidence="3" id="KW-1185">Reference proteome</keyword>
<keyword evidence="1" id="KW-0812">Transmembrane</keyword>
<dbReference type="AlphaFoldDB" id="A0A8J2PPY4"/>
<feature type="transmembrane region" description="Helical" evidence="1">
    <location>
        <begin position="184"/>
        <end position="212"/>
    </location>
</feature>
<dbReference type="PANTHER" id="PTHR37446">
    <property type="entry name" value="CLAUDIN-LIKE IN CAENORHABDITIS"/>
    <property type="match status" value="1"/>
</dbReference>
<dbReference type="Proteomes" id="UP000746747">
    <property type="component" value="Unassembled WGS sequence"/>
</dbReference>
<sequence length="213" mass="24010">MKESNVGRIAFGISIALTMVFTLISLLTPAWRTFGKKRETLGQGPAVPASIGLFRYQCFGDLGKEDGEISNEKRPDVDFCNYIFDNRASWDITVLYTLISSLAVELIAILYLFLPRAFCCEHYEHMAAPFSGFAAIIFMLLFYGVITYAERYSEISNLLKAFSETEGHNELHPSMIIIGLGYSYYLLCIALVFSFLSLIIGVLNVTLAWCFLW</sequence>
<keyword evidence="1" id="KW-0472">Membrane</keyword>
<name>A0A8J2PPY4_9BILA</name>
<organism evidence="2 3">
    <name type="scientific">Cercopithifilaria johnstoni</name>
    <dbReference type="NCBI Taxonomy" id="2874296"/>
    <lineage>
        <taxon>Eukaryota</taxon>
        <taxon>Metazoa</taxon>
        <taxon>Ecdysozoa</taxon>
        <taxon>Nematoda</taxon>
        <taxon>Chromadorea</taxon>
        <taxon>Rhabditida</taxon>
        <taxon>Spirurina</taxon>
        <taxon>Spiruromorpha</taxon>
        <taxon>Filarioidea</taxon>
        <taxon>Onchocercidae</taxon>
        <taxon>Cercopithifilaria</taxon>
    </lineage>
</organism>
<feature type="transmembrane region" description="Helical" evidence="1">
    <location>
        <begin position="9"/>
        <end position="31"/>
    </location>
</feature>
<dbReference type="InterPro" id="IPR009545">
    <property type="entry name" value="Claudin-like"/>
</dbReference>
<comment type="caution">
    <text evidence="2">The sequence shown here is derived from an EMBL/GenBank/DDBJ whole genome shotgun (WGS) entry which is preliminary data.</text>
</comment>
<feature type="transmembrane region" description="Helical" evidence="1">
    <location>
        <begin position="94"/>
        <end position="114"/>
    </location>
</feature>
<evidence type="ECO:0000313" key="2">
    <source>
        <dbReference type="EMBL" id="CAG9530427.1"/>
    </source>
</evidence>
<dbReference type="EMBL" id="CAKAEH010000256">
    <property type="protein sequence ID" value="CAG9530427.1"/>
    <property type="molecule type" value="Genomic_DNA"/>
</dbReference>
<dbReference type="Pfam" id="PF06653">
    <property type="entry name" value="Claudin_3"/>
    <property type="match status" value="1"/>
</dbReference>